<dbReference type="InterPro" id="IPR036271">
    <property type="entry name" value="Tet_transcr_reg_TetR-rel_C_sf"/>
</dbReference>
<proteinExistence type="predicted"/>
<reference evidence="7" key="1">
    <citation type="submission" date="2016-10" db="EMBL/GenBank/DDBJ databases">
        <authorList>
            <person name="Varghese N."/>
            <person name="Submissions S."/>
        </authorList>
    </citation>
    <scope>NUCLEOTIDE SEQUENCE [LARGE SCALE GENOMIC DNA]</scope>
    <source>
        <strain evidence="7">DSM 22361</strain>
    </source>
</reference>
<dbReference type="Gene3D" id="1.10.357.10">
    <property type="entry name" value="Tetracycline Repressor, domain 2"/>
    <property type="match status" value="1"/>
</dbReference>
<evidence type="ECO:0000256" key="2">
    <source>
        <dbReference type="ARBA" id="ARBA00023125"/>
    </source>
</evidence>
<evidence type="ECO:0000313" key="7">
    <source>
        <dbReference type="Proteomes" id="UP000236731"/>
    </source>
</evidence>
<accession>A0A1H5Y2B5</accession>
<keyword evidence="2 4" id="KW-0238">DNA-binding</keyword>
<evidence type="ECO:0000256" key="3">
    <source>
        <dbReference type="ARBA" id="ARBA00023163"/>
    </source>
</evidence>
<organism evidence="6 7">
    <name type="scientific">Sphingobacterium lactis</name>
    <dbReference type="NCBI Taxonomy" id="797291"/>
    <lineage>
        <taxon>Bacteria</taxon>
        <taxon>Pseudomonadati</taxon>
        <taxon>Bacteroidota</taxon>
        <taxon>Sphingobacteriia</taxon>
        <taxon>Sphingobacteriales</taxon>
        <taxon>Sphingobacteriaceae</taxon>
        <taxon>Sphingobacterium</taxon>
    </lineage>
</organism>
<feature type="domain" description="HTH tetR-type" evidence="5">
    <location>
        <begin position="12"/>
        <end position="72"/>
    </location>
</feature>
<dbReference type="InterPro" id="IPR050624">
    <property type="entry name" value="HTH-type_Tx_Regulator"/>
</dbReference>
<keyword evidence="1" id="KW-0805">Transcription regulation</keyword>
<evidence type="ECO:0000256" key="1">
    <source>
        <dbReference type="ARBA" id="ARBA00023015"/>
    </source>
</evidence>
<dbReference type="GO" id="GO:0003677">
    <property type="term" value="F:DNA binding"/>
    <property type="evidence" value="ECO:0007669"/>
    <property type="project" value="UniProtKB-UniRule"/>
</dbReference>
<dbReference type="InterPro" id="IPR001647">
    <property type="entry name" value="HTH_TetR"/>
</dbReference>
<dbReference type="PANTHER" id="PTHR43479">
    <property type="entry name" value="ACREF/ENVCD OPERON REPRESSOR-RELATED"/>
    <property type="match status" value="1"/>
</dbReference>
<evidence type="ECO:0000256" key="4">
    <source>
        <dbReference type="PROSITE-ProRule" id="PRU00335"/>
    </source>
</evidence>
<feature type="DNA-binding region" description="H-T-H motif" evidence="4">
    <location>
        <begin position="35"/>
        <end position="54"/>
    </location>
</feature>
<dbReference type="RefSeq" id="WP_103906111.1">
    <property type="nucleotide sequence ID" value="NZ_CP049246.1"/>
</dbReference>
<dbReference type="AlphaFoldDB" id="A0A1H5Y2B5"/>
<dbReference type="InterPro" id="IPR025996">
    <property type="entry name" value="MT1864/Rv1816-like_C"/>
</dbReference>
<dbReference type="Pfam" id="PF13305">
    <property type="entry name" value="TetR_C_33"/>
    <property type="match status" value="1"/>
</dbReference>
<dbReference type="SUPFAM" id="SSF46689">
    <property type="entry name" value="Homeodomain-like"/>
    <property type="match status" value="1"/>
</dbReference>
<dbReference type="PANTHER" id="PTHR43479:SF11">
    <property type="entry name" value="ACREF_ENVCD OPERON REPRESSOR-RELATED"/>
    <property type="match status" value="1"/>
</dbReference>
<protein>
    <submittedName>
        <fullName evidence="6">DNA-binding transcriptional regulator, AcrR family</fullName>
    </submittedName>
</protein>
<keyword evidence="3" id="KW-0804">Transcription</keyword>
<dbReference type="EMBL" id="FNUT01000005">
    <property type="protein sequence ID" value="SEG17992.1"/>
    <property type="molecule type" value="Genomic_DNA"/>
</dbReference>
<dbReference type="InterPro" id="IPR009057">
    <property type="entry name" value="Homeodomain-like_sf"/>
</dbReference>
<dbReference type="Pfam" id="PF00440">
    <property type="entry name" value="TetR_N"/>
    <property type="match status" value="1"/>
</dbReference>
<dbReference type="SUPFAM" id="SSF48498">
    <property type="entry name" value="Tetracyclin repressor-like, C-terminal domain"/>
    <property type="match status" value="1"/>
</dbReference>
<dbReference type="PROSITE" id="PS50977">
    <property type="entry name" value="HTH_TETR_2"/>
    <property type="match status" value="1"/>
</dbReference>
<dbReference type="Proteomes" id="UP000236731">
    <property type="component" value="Unassembled WGS sequence"/>
</dbReference>
<evidence type="ECO:0000259" key="5">
    <source>
        <dbReference type="PROSITE" id="PS50977"/>
    </source>
</evidence>
<dbReference type="OrthoDB" id="594604at2"/>
<name>A0A1H5Y2B5_9SPHI</name>
<sequence>MGLTERKQRQQQELKERIIQSSREIVENEGWAALSIRKIADAIEYSVPVIYKHFENKEAIASYFVIEGFEILEAKITAEVNREANAASQIKSMAKAYWFFAVENPKHYEIMFGLGIPSCEMTVESMEIKAVSDSMLAIIDTAIAESGKKGIDRYLKLRTLWSILHGIVALELLQVENRPNVCPSEVLKDAMDGYVKSILL</sequence>
<gene>
    <name evidence="6" type="ORF">SAMN05421877_105206</name>
</gene>
<evidence type="ECO:0000313" key="6">
    <source>
        <dbReference type="EMBL" id="SEG17992.1"/>
    </source>
</evidence>
<keyword evidence="7" id="KW-1185">Reference proteome</keyword>